<evidence type="ECO:0000313" key="2">
    <source>
        <dbReference type="EMBL" id="MBW0563614.1"/>
    </source>
</evidence>
<reference evidence="2" key="1">
    <citation type="submission" date="2021-03" db="EMBL/GenBank/DDBJ databases">
        <title>Draft genome sequence of rust myrtle Austropuccinia psidii MF-1, a brazilian biotype.</title>
        <authorList>
            <person name="Quecine M.C."/>
            <person name="Pachon D.M.R."/>
            <person name="Bonatelli M.L."/>
            <person name="Correr F.H."/>
            <person name="Franceschini L.M."/>
            <person name="Leite T.F."/>
            <person name="Margarido G.R.A."/>
            <person name="Almeida C.A."/>
            <person name="Ferrarezi J.A."/>
            <person name="Labate C.A."/>
        </authorList>
    </citation>
    <scope>NUCLEOTIDE SEQUENCE</scope>
    <source>
        <strain evidence="2">MF-1</strain>
    </source>
</reference>
<proteinExistence type="predicted"/>
<evidence type="ECO:0000313" key="3">
    <source>
        <dbReference type="Proteomes" id="UP000765509"/>
    </source>
</evidence>
<dbReference type="Pfam" id="PF07727">
    <property type="entry name" value="RVT_2"/>
    <property type="match status" value="1"/>
</dbReference>
<dbReference type="EMBL" id="AVOT02074469">
    <property type="protein sequence ID" value="MBW0563614.1"/>
    <property type="molecule type" value="Genomic_DNA"/>
</dbReference>
<name>A0A9Q3PJ50_9BASI</name>
<dbReference type="OrthoDB" id="2506833at2759"/>
<dbReference type="PANTHER" id="PTHR11439">
    <property type="entry name" value="GAG-POL-RELATED RETROTRANSPOSON"/>
    <property type="match status" value="1"/>
</dbReference>
<evidence type="ECO:0000259" key="1">
    <source>
        <dbReference type="Pfam" id="PF07727"/>
    </source>
</evidence>
<keyword evidence="3" id="KW-1185">Reference proteome</keyword>
<organism evidence="2 3">
    <name type="scientific">Austropuccinia psidii MF-1</name>
    <dbReference type="NCBI Taxonomy" id="1389203"/>
    <lineage>
        <taxon>Eukaryota</taxon>
        <taxon>Fungi</taxon>
        <taxon>Dikarya</taxon>
        <taxon>Basidiomycota</taxon>
        <taxon>Pucciniomycotina</taxon>
        <taxon>Pucciniomycetes</taxon>
        <taxon>Pucciniales</taxon>
        <taxon>Sphaerophragmiaceae</taxon>
        <taxon>Austropuccinia</taxon>
    </lineage>
</organism>
<protein>
    <recommendedName>
        <fullName evidence="1">Reverse transcriptase Ty1/copia-type domain-containing protein</fullName>
    </recommendedName>
</protein>
<dbReference type="Proteomes" id="UP000765509">
    <property type="component" value="Unassembled WGS sequence"/>
</dbReference>
<dbReference type="CDD" id="cd09272">
    <property type="entry name" value="RNase_HI_RT_Ty1"/>
    <property type="match status" value="1"/>
</dbReference>
<gene>
    <name evidence="2" type="ORF">O181_103329</name>
</gene>
<comment type="caution">
    <text evidence="2">The sequence shown here is derived from an EMBL/GenBank/DDBJ whole genome shotgun (WGS) entry which is preliminary data.</text>
</comment>
<dbReference type="PANTHER" id="PTHR11439:SF483">
    <property type="entry name" value="PEPTIDE SYNTHASE GLIP-LIKE, PUTATIVE (AFU_ORTHOLOGUE AFUA_3G12920)-RELATED"/>
    <property type="match status" value="1"/>
</dbReference>
<dbReference type="AlphaFoldDB" id="A0A9Q3PJ50"/>
<sequence>MLTLVVNFDYIPYQFEIETAFLHGDMDGLDHVKQVKGYEVRGKESWVWRLRKSLYGTKQAPRMWKAKLTTTLSKLGLMSAQSDESLFTNHDKSLLLHIHVDDGLLISKSERPTQHLGYNLEWSSNKLRINQTDLIVKLLRQFEMQDSKPVKTPCNGNFLNEINSNLLDDTIQCHWNALKHLLRYLNGTKGKCLVSTPQAIKETLTGWADTDYANDKEERKSVSGYVILAFSNPICWLSKKQSVVAQFTTEAEYIAMNVCSR</sequence>
<feature type="domain" description="Reverse transcriptase Ty1/copia-type" evidence="1">
    <location>
        <begin position="3"/>
        <end position="109"/>
    </location>
</feature>
<accession>A0A9Q3PJ50</accession>
<dbReference type="InterPro" id="IPR013103">
    <property type="entry name" value="RVT_2"/>
</dbReference>